<accession>A0AAW1TNX9</accession>
<dbReference type="AlphaFoldDB" id="A0AAW1TNX9"/>
<protein>
    <submittedName>
        <fullName evidence="1">Uncharacterized protein</fullName>
    </submittedName>
</protein>
<dbReference type="Proteomes" id="UP001431783">
    <property type="component" value="Unassembled WGS sequence"/>
</dbReference>
<evidence type="ECO:0000313" key="2">
    <source>
        <dbReference type="Proteomes" id="UP001431783"/>
    </source>
</evidence>
<reference evidence="1 2" key="1">
    <citation type="submission" date="2023-03" db="EMBL/GenBank/DDBJ databases">
        <title>Genome insight into feeding habits of ladybird beetles.</title>
        <authorList>
            <person name="Li H.-S."/>
            <person name="Huang Y.-H."/>
            <person name="Pang H."/>
        </authorList>
    </citation>
    <scope>NUCLEOTIDE SEQUENCE [LARGE SCALE GENOMIC DNA]</scope>
    <source>
        <strain evidence="1">SYSU_2023b</strain>
        <tissue evidence="1">Whole body</tissue>
    </source>
</reference>
<keyword evidence="2" id="KW-1185">Reference proteome</keyword>
<organism evidence="1 2">
    <name type="scientific">Henosepilachna vigintioctopunctata</name>
    <dbReference type="NCBI Taxonomy" id="420089"/>
    <lineage>
        <taxon>Eukaryota</taxon>
        <taxon>Metazoa</taxon>
        <taxon>Ecdysozoa</taxon>
        <taxon>Arthropoda</taxon>
        <taxon>Hexapoda</taxon>
        <taxon>Insecta</taxon>
        <taxon>Pterygota</taxon>
        <taxon>Neoptera</taxon>
        <taxon>Endopterygota</taxon>
        <taxon>Coleoptera</taxon>
        <taxon>Polyphaga</taxon>
        <taxon>Cucujiformia</taxon>
        <taxon>Coccinelloidea</taxon>
        <taxon>Coccinellidae</taxon>
        <taxon>Epilachninae</taxon>
        <taxon>Epilachnini</taxon>
        <taxon>Henosepilachna</taxon>
    </lineage>
</organism>
<comment type="caution">
    <text evidence="1">The sequence shown here is derived from an EMBL/GenBank/DDBJ whole genome shotgun (WGS) entry which is preliminary data.</text>
</comment>
<gene>
    <name evidence="1" type="ORF">WA026_003594</name>
</gene>
<evidence type="ECO:0000313" key="1">
    <source>
        <dbReference type="EMBL" id="KAK9869871.1"/>
    </source>
</evidence>
<dbReference type="EMBL" id="JARQZJ010000001">
    <property type="protein sequence ID" value="KAK9869871.1"/>
    <property type="molecule type" value="Genomic_DNA"/>
</dbReference>
<name>A0AAW1TNX9_9CUCU</name>
<proteinExistence type="predicted"/>
<sequence length="141" mass="15517">MYCIISELGEMMKALGINRALTPEIGPPLDSDLLSTRVVHSSRHGDLLFLLCLLIAQVRALFIVPKAPTEINSQFEPEVSNSSSQGHLISSKVTSPVQLELSESSMQDFSMALMAADKVIQQPEVSYFFSKGELIFPSKVF</sequence>